<feature type="domain" description="Peptidase M24" evidence="5">
    <location>
        <begin position="15"/>
        <end position="243"/>
    </location>
</feature>
<evidence type="ECO:0000256" key="2">
    <source>
        <dbReference type="ARBA" id="ARBA00022670"/>
    </source>
</evidence>
<evidence type="ECO:0000256" key="3">
    <source>
        <dbReference type="ARBA" id="ARBA00022723"/>
    </source>
</evidence>
<dbReference type="GO" id="GO:0046872">
    <property type="term" value="F:metal ion binding"/>
    <property type="evidence" value="ECO:0007669"/>
    <property type="project" value="UniProtKB-KW"/>
</dbReference>
<organism evidence="6">
    <name type="scientific">freshwater metagenome</name>
    <dbReference type="NCBI Taxonomy" id="449393"/>
    <lineage>
        <taxon>unclassified sequences</taxon>
        <taxon>metagenomes</taxon>
        <taxon>ecological metagenomes</taxon>
    </lineage>
</organism>
<gene>
    <name evidence="6" type="ORF">UFOPK1503_00242</name>
</gene>
<dbReference type="InterPro" id="IPR001714">
    <property type="entry name" value="Pept_M24_MAP"/>
</dbReference>
<evidence type="ECO:0000313" key="6">
    <source>
        <dbReference type="EMBL" id="CAB4540907.1"/>
    </source>
</evidence>
<reference evidence="6" key="1">
    <citation type="submission" date="2020-05" db="EMBL/GenBank/DDBJ databases">
        <authorList>
            <person name="Chiriac C."/>
            <person name="Salcher M."/>
            <person name="Ghai R."/>
            <person name="Kavagutti S V."/>
        </authorList>
    </citation>
    <scope>NUCLEOTIDE SEQUENCE</scope>
</reference>
<dbReference type="SUPFAM" id="SSF55920">
    <property type="entry name" value="Creatinase/aminopeptidase"/>
    <property type="match status" value="1"/>
</dbReference>
<keyword evidence="4" id="KW-0378">Hydrolase</keyword>
<dbReference type="NCBIfam" id="TIGR00500">
    <property type="entry name" value="met_pdase_I"/>
    <property type="match status" value="1"/>
</dbReference>
<sequence>MRKSYTLKTDEEIRKMRVAGLLTAQALANVRAAAKPGVTTLELDAIAEKTILDGGGVPNFKMVPGYFHTICASINSEVVHGIPSNRELKAGDLLSVDCGAEVDGWNGDSAISIVVPGDDSDLAKQRQTQSDVCEEALWAGIAAFATGSKLNDIGIAIQDYVLSQGPYGILQQYIGHGIGRSMHEDPAVFNYKTRDAGPKLVAGICLAIEPMITAGDQETFIQDDDWTVETMDGSDGAHWEHSVARHSQGIWVLTAPDGGKSRLARYGVVPVELN</sequence>
<dbReference type="PROSITE" id="PS00680">
    <property type="entry name" value="MAP_1"/>
    <property type="match status" value="1"/>
</dbReference>
<protein>
    <submittedName>
        <fullName evidence="6">Unannotated protein</fullName>
    </submittedName>
</protein>
<dbReference type="AlphaFoldDB" id="A0A6J6BQH2"/>
<dbReference type="HAMAP" id="MF_01974">
    <property type="entry name" value="MetAP_1"/>
    <property type="match status" value="1"/>
</dbReference>
<dbReference type="CDD" id="cd01086">
    <property type="entry name" value="MetAP1"/>
    <property type="match status" value="1"/>
</dbReference>
<dbReference type="InterPro" id="IPR002467">
    <property type="entry name" value="Pept_M24A_MAP1"/>
</dbReference>
<dbReference type="Pfam" id="PF00557">
    <property type="entry name" value="Peptidase_M24"/>
    <property type="match status" value="1"/>
</dbReference>
<dbReference type="InterPro" id="IPR036005">
    <property type="entry name" value="Creatinase/aminopeptidase-like"/>
</dbReference>
<keyword evidence="1" id="KW-0031">Aminopeptidase</keyword>
<name>A0A6J6BQH2_9ZZZZ</name>
<keyword evidence="2" id="KW-0645">Protease</keyword>
<dbReference type="InterPro" id="IPR000994">
    <property type="entry name" value="Pept_M24"/>
</dbReference>
<dbReference type="Gene3D" id="3.90.230.10">
    <property type="entry name" value="Creatinase/methionine aminopeptidase superfamily"/>
    <property type="match status" value="1"/>
</dbReference>
<evidence type="ECO:0000256" key="4">
    <source>
        <dbReference type="ARBA" id="ARBA00022801"/>
    </source>
</evidence>
<dbReference type="PANTHER" id="PTHR43330:SF27">
    <property type="entry name" value="METHIONINE AMINOPEPTIDASE"/>
    <property type="match status" value="1"/>
</dbReference>
<dbReference type="GO" id="GO:0006508">
    <property type="term" value="P:proteolysis"/>
    <property type="evidence" value="ECO:0007669"/>
    <property type="project" value="UniProtKB-KW"/>
</dbReference>
<dbReference type="PANTHER" id="PTHR43330">
    <property type="entry name" value="METHIONINE AMINOPEPTIDASE"/>
    <property type="match status" value="1"/>
</dbReference>
<evidence type="ECO:0000256" key="1">
    <source>
        <dbReference type="ARBA" id="ARBA00022438"/>
    </source>
</evidence>
<accession>A0A6J6BQH2</accession>
<dbReference type="PRINTS" id="PR00599">
    <property type="entry name" value="MAPEPTIDASE"/>
</dbReference>
<dbReference type="GO" id="GO:0005829">
    <property type="term" value="C:cytosol"/>
    <property type="evidence" value="ECO:0007669"/>
    <property type="project" value="TreeGrafter"/>
</dbReference>
<keyword evidence="3" id="KW-0479">Metal-binding</keyword>
<evidence type="ECO:0000259" key="5">
    <source>
        <dbReference type="Pfam" id="PF00557"/>
    </source>
</evidence>
<dbReference type="EMBL" id="CAEZST010000003">
    <property type="protein sequence ID" value="CAB4540907.1"/>
    <property type="molecule type" value="Genomic_DNA"/>
</dbReference>
<proteinExistence type="inferred from homology"/>
<dbReference type="GO" id="GO:0070006">
    <property type="term" value="F:metalloaminopeptidase activity"/>
    <property type="evidence" value="ECO:0007669"/>
    <property type="project" value="InterPro"/>
</dbReference>